<keyword evidence="10" id="KW-0732">Signal</keyword>
<evidence type="ECO:0000256" key="8">
    <source>
        <dbReference type="ARBA" id="ARBA00022989"/>
    </source>
</evidence>
<keyword evidence="4" id="KW-1003">Cell membrane</keyword>
<keyword evidence="3" id="KW-0813">Transport</keyword>
<feature type="chain" id="PRO_5047465439" evidence="10">
    <location>
        <begin position="26"/>
        <end position="370"/>
    </location>
</feature>
<keyword evidence="9" id="KW-0472">Membrane</keyword>
<protein>
    <submittedName>
        <fullName evidence="12">Energy transducer TonB</fullName>
    </submittedName>
</protein>
<comment type="similarity">
    <text evidence="2">Belongs to the TonB family.</text>
</comment>
<evidence type="ECO:0000313" key="13">
    <source>
        <dbReference type="Proteomes" id="UP000527352"/>
    </source>
</evidence>
<gene>
    <name evidence="12" type="ORF">HGO26_12955</name>
</gene>
<dbReference type="PROSITE" id="PS52015">
    <property type="entry name" value="TONB_CTD"/>
    <property type="match status" value="1"/>
</dbReference>
<dbReference type="RefSeq" id="WP_168825615.1">
    <property type="nucleotide sequence ID" value="NZ_JABAEB010000007.1"/>
</dbReference>
<evidence type="ECO:0000256" key="6">
    <source>
        <dbReference type="ARBA" id="ARBA00022692"/>
    </source>
</evidence>
<proteinExistence type="inferred from homology"/>
<name>A0ABX1KRQ0_9GAMM</name>
<dbReference type="InterPro" id="IPR037682">
    <property type="entry name" value="TonB_C"/>
</dbReference>
<dbReference type="SUPFAM" id="SSF74653">
    <property type="entry name" value="TolA/TonB C-terminal domain"/>
    <property type="match status" value="1"/>
</dbReference>
<keyword evidence="13" id="KW-1185">Reference proteome</keyword>
<sequence>MSHGKMLPIACLLALTLGTSLSVHASENSFTKAYSDYQAAVEKGDAANIEASAKAAYQLGEAQYTKDSVDLANLAINWASAIEKQVAPYPFTEKNLPKTAKANELYQLALANYKVHYGKEALELIDPLLGAAQTAVEAKDAKNDLLTAIAIAEKSDKKKLLADVKMAAFNRLSNTELYTKSVRSYAFDAYDIYKEILPENAIDRVKATYVVGAVEYAEKHDDKAIPLLLEVVKQFEALNFSHPYALSAHAYLVELYERQGKRDESTAHCIAIGKMRPWADAQEQQPIFRTAPDYPMSYAQRGKSGWVQLKFTVDENGFVKNPEILASKGGALFEKETLKMIDKWRYAPKFENGKAVEAQTTVQLDYTINR</sequence>
<feature type="domain" description="TonB C-terminal" evidence="11">
    <location>
        <begin position="279"/>
        <end position="370"/>
    </location>
</feature>
<keyword evidence="5" id="KW-0997">Cell inner membrane</keyword>
<evidence type="ECO:0000256" key="3">
    <source>
        <dbReference type="ARBA" id="ARBA00022448"/>
    </source>
</evidence>
<evidence type="ECO:0000256" key="4">
    <source>
        <dbReference type="ARBA" id="ARBA00022475"/>
    </source>
</evidence>
<dbReference type="NCBIfam" id="TIGR01352">
    <property type="entry name" value="tonB_Cterm"/>
    <property type="match status" value="1"/>
</dbReference>
<evidence type="ECO:0000256" key="7">
    <source>
        <dbReference type="ARBA" id="ARBA00022927"/>
    </source>
</evidence>
<dbReference type="Gene3D" id="3.30.2420.10">
    <property type="entry name" value="TonB"/>
    <property type="match status" value="1"/>
</dbReference>
<dbReference type="PANTHER" id="PTHR33446">
    <property type="entry name" value="PROTEIN TONB-RELATED"/>
    <property type="match status" value="1"/>
</dbReference>
<reference evidence="12 13" key="1">
    <citation type="submission" date="2020-04" db="EMBL/GenBank/DDBJ databases">
        <title>The first description of lens atrophy caused by putative novel Shewanella sp. that is a new emerging pathogen for cultured rainbow trout?</title>
        <authorList>
            <person name="Saticioglu I.B."/>
            <person name="Duman M."/>
            <person name="Altun S."/>
        </authorList>
    </citation>
    <scope>NUCLEOTIDE SEQUENCE [LARGE SCALE GENOMIC DNA]</scope>
    <source>
        <strain evidence="12 13">S-1</strain>
    </source>
</reference>
<evidence type="ECO:0000256" key="10">
    <source>
        <dbReference type="SAM" id="SignalP"/>
    </source>
</evidence>
<dbReference type="Gene3D" id="1.25.40.10">
    <property type="entry name" value="Tetratricopeptide repeat domain"/>
    <property type="match status" value="1"/>
</dbReference>
<dbReference type="InterPro" id="IPR011990">
    <property type="entry name" value="TPR-like_helical_dom_sf"/>
</dbReference>
<evidence type="ECO:0000256" key="9">
    <source>
        <dbReference type="ARBA" id="ARBA00023136"/>
    </source>
</evidence>
<dbReference type="Proteomes" id="UP000527352">
    <property type="component" value="Unassembled WGS sequence"/>
</dbReference>
<organism evidence="12 13">
    <name type="scientific">Shewanella oncorhynchi</name>
    <dbReference type="NCBI Taxonomy" id="2726434"/>
    <lineage>
        <taxon>Bacteria</taxon>
        <taxon>Pseudomonadati</taxon>
        <taxon>Pseudomonadota</taxon>
        <taxon>Gammaproteobacteria</taxon>
        <taxon>Alteromonadales</taxon>
        <taxon>Shewanellaceae</taxon>
        <taxon>Shewanella</taxon>
    </lineage>
</organism>
<evidence type="ECO:0000256" key="5">
    <source>
        <dbReference type="ARBA" id="ARBA00022519"/>
    </source>
</evidence>
<feature type="signal peptide" evidence="10">
    <location>
        <begin position="1"/>
        <end position="25"/>
    </location>
</feature>
<keyword evidence="6" id="KW-0812">Transmembrane</keyword>
<dbReference type="Pfam" id="PF03544">
    <property type="entry name" value="TonB_C"/>
    <property type="match status" value="1"/>
</dbReference>
<dbReference type="PANTHER" id="PTHR33446:SF14">
    <property type="entry name" value="PROTEIN TONB"/>
    <property type="match status" value="1"/>
</dbReference>
<dbReference type="InterPro" id="IPR006260">
    <property type="entry name" value="TonB/TolA_C"/>
</dbReference>
<evidence type="ECO:0000259" key="11">
    <source>
        <dbReference type="PROSITE" id="PS52015"/>
    </source>
</evidence>
<accession>A0ABX1KRQ0</accession>
<dbReference type="EMBL" id="JABAEB010000007">
    <property type="protein sequence ID" value="NLQ23777.1"/>
    <property type="molecule type" value="Genomic_DNA"/>
</dbReference>
<dbReference type="InterPro" id="IPR051045">
    <property type="entry name" value="TonB-dependent_transducer"/>
</dbReference>
<comment type="subcellular location">
    <subcellularLocation>
        <location evidence="1">Cell inner membrane</location>
        <topology evidence="1">Single-pass membrane protein</topology>
        <orientation evidence="1">Periplasmic side</orientation>
    </subcellularLocation>
</comment>
<comment type="caution">
    <text evidence="12">The sequence shown here is derived from an EMBL/GenBank/DDBJ whole genome shotgun (WGS) entry which is preliminary data.</text>
</comment>
<keyword evidence="8" id="KW-1133">Transmembrane helix</keyword>
<evidence type="ECO:0000313" key="12">
    <source>
        <dbReference type="EMBL" id="NLQ23777.1"/>
    </source>
</evidence>
<evidence type="ECO:0000256" key="1">
    <source>
        <dbReference type="ARBA" id="ARBA00004383"/>
    </source>
</evidence>
<evidence type="ECO:0000256" key="2">
    <source>
        <dbReference type="ARBA" id="ARBA00006555"/>
    </source>
</evidence>
<keyword evidence="7" id="KW-0653">Protein transport</keyword>